<comment type="similarity">
    <text evidence="1">Belongs to the methyltransferase superfamily.</text>
</comment>
<evidence type="ECO:0008006" key="6">
    <source>
        <dbReference type="Google" id="ProtNLM"/>
    </source>
</evidence>
<evidence type="ECO:0000313" key="5">
    <source>
        <dbReference type="Proteomes" id="UP000027361"/>
    </source>
</evidence>
<dbReference type="Proteomes" id="UP000027361">
    <property type="component" value="Unassembled WGS sequence"/>
</dbReference>
<dbReference type="PANTHER" id="PTHR12176:SF84">
    <property type="entry name" value="METHYLTRANSFERASE DOMAIN-CONTAINING PROTEIN"/>
    <property type="match status" value="1"/>
</dbReference>
<dbReference type="OMA" id="YHWCYLL"/>
<dbReference type="InParanoid" id="A0A066VTK6"/>
<organism evidence="4 5">
    <name type="scientific">Tilletiaria anomala (strain ATCC 24038 / CBS 436.72 / UBC 951)</name>
    <dbReference type="NCBI Taxonomy" id="1037660"/>
    <lineage>
        <taxon>Eukaryota</taxon>
        <taxon>Fungi</taxon>
        <taxon>Dikarya</taxon>
        <taxon>Basidiomycota</taxon>
        <taxon>Ustilaginomycotina</taxon>
        <taxon>Exobasidiomycetes</taxon>
        <taxon>Georgefischeriales</taxon>
        <taxon>Tilletiariaceae</taxon>
        <taxon>Tilletiaria</taxon>
    </lineage>
</organism>
<dbReference type="InterPro" id="IPR029063">
    <property type="entry name" value="SAM-dependent_MTases_sf"/>
</dbReference>
<name>A0A066VTK6_TILAU</name>
<dbReference type="SUPFAM" id="SSF53335">
    <property type="entry name" value="S-adenosyl-L-methionine-dependent methyltransferases"/>
    <property type="match status" value="1"/>
</dbReference>
<evidence type="ECO:0000313" key="4">
    <source>
        <dbReference type="EMBL" id="KDN41870.1"/>
    </source>
</evidence>
<dbReference type="GO" id="GO:0032259">
    <property type="term" value="P:methylation"/>
    <property type="evidence" value="ECO:0007669"/>
    <property type="project" value="UniProtKB-KW"/>
</dbReference>
<dbReference type="OrthoDB" id="411785at2759"/>
<keyword evidence="3" id="KW-0808">Transferase</keyword>
<sequence length="301" mass="32875">MPGSPPDYGSIAYWENRFASELNEKESLRNEFEWLGDGSSTLLPALTEHLQVSSSAAKSFGVLNIGCGNSALHVAVRSLYEQHGLDFGQILNLDYSASALKAASVIEQRAFPSQSNAQEHMTYKLADLLQWSSLNGALQNRVFDAILDKSTADAIATAAEVVLLPIASVSAAAAGLAYQESLCPLLPLSLRSYMTLPPTDTRIAYALPPDAKRIHPVRLLAVHLAAVVKPGGIWLILSYSSIRCEFLQDSAFPEDELAINRLWVLDRTVPLEVEDASGSAFAPKVQHWCYALRRRDHNDAL</sequence>
<dbReference type="HOGENOM" id="CLU_034313_0_0_1"/>
<dbReference type="GeneID" id="25264879"/>
<dbReference type="RefSeq" id="XP_013241871.1">
    <property type="nucleotide sequence ID" value="XM_013386417.1"/>
</dbReference>
<evidence type="ECO:0000256" key="2">
    <source>
        <dbReference type="ARBA" id="ARBA00022603"/>
    </source>
</evidence>
<dbReference type="PANTHER" id="PTHR12176">
    <property type="entry name" value="SAM-DEPENDENT METHYLTRANSFERASE SUPERFAMILY PROTEIN"/>
    <property type="match status" value="1"/>
</dbReference>
<proteinExistence type="inferred from homology"/>
<dbReference type="STRING" id="1037660.A0A066VTK6"/>
<evidence type="ECO:0000256" key="1">
    <source>
        <dbReference type="ARBA" id="ARBA00008361"/>
    </source>
</evidence>
<accession>A0A066VTK6</accession>
<comment type="caution">
    <text evidence="4">The sequence shown here is derived from an EMBL/GenBank/DDBJ whole genome shotgun (WGS) entry which is preliminary data.</text>
</comment>
<evidence type="ECO:0000256" key="3">
    <source>
        <dbReference type="ARBA" id="ARBA00022679"/>
    </source>
</evidence>
<keyword evidence="5" id="KW-1185">Reference proteome</keyword>
<gene>
    <name evidence="4" type="ORF">K437DRAFT_258092</name>
</gene>
<dbReference type="InterPro" id="IPR051419">
    <property type="entry name" value="Lys/N-term_MeTrsfase_sf"/>
</dbReference>
<dbReference type="Gene3D" id="3.40.50.150">
    <property type="entry name" value="Vaccinia Virus protein VP39"/>
    <property type="match status" value="1"/>
</dbReference>
<protein>
    <recommendedName>
        <fullName evidence="6">Methyltransferase domain-containing protein</fullName>
    </recommendedName>
</protein>
<reference evidence="4 5" key="1">
    <citation type="submission" date="2014-05" db="EMBL/GenBank/DDBJ databases">
        <title>Draft genome sequence of a rare smut relative, Tilletiaria anomala UBC 951.</title>
        <authorList>
            <consortium name="DOE Joint Genome Institute"/>
            <person name="Toome M."/>
            <person name="Kuo A."/>
            <person name="Henrissat B."/>
            <person name="Lipzen A."/>
            <person name="Tritt A."/>
            <person name="Yoshinaga Y."/>
            <person name="Zane M."/>
            <person name="Barry K."/>
            <person name="Grigoriev I.V."/>
            <person name="Spatafora J.W."/>
            <person name="Aimea M.C."/>
        </authorList>
    </citation>
    <scope>NUCLEOTIDE SEQUENCE [LARGE SCALE GENOMIC DNA]</scope>
    <source>
        <strain evidence="4 5">UBC 951</strain>
    </source>
</reference>
<keyword evidence="2" id="KW-0489">Methyltransferase</keyword>
<dbReference type="EMBL" id="JMSN01000075">
    <property type="protein sequence ID" value="KDN41870.1"/>
    <property type="molecule type" value="Genomic_DNA"/>
</dbReference>
<dbReference type="GO" id="GO:0008168">
    <property type="term" value="F:methyltransferase activity"/>
    <property type="evidence" value="ECO:0007669"/>
    <property type="project" value="UniProtKB-KW"/>
</dbReference>
<dbReference type="AlphaFoldDB" id="A0A066VTK6"/>